<reference evidence="2" key="1">
    <citation type="journal article" date="2015" name="Proc. Natl. Acad. Sci. U.S.A.">
        <title>Networks of energetic and metabolic interactions define dynamics in microbial communities.</title>
        <authorList>
            <person name="Embree M."/>
            <person name="Liu J.K."/>
            <person name="Al-Bassam M.M."/>
            <person name="Zengler K."/>
        </authorList>
    </citation>
    <scope>NUCLEOTIDE SEQUENCE</scope>
</reference>
<organism evidence="2">
    <name type="scientific">hydrocarbon metagenome</name>
    <dbReference type="NCBI Taxonomy" id="938273"/>
    <lineage>
        <taxon>unclassified sequences</taxon>
        <taxon>metagenomes</taxon>
        <taxon>ecological metagenomes</taxon>
    </lineage>
</organism>
<dbReference type="Pfam" id="PF14511">
    <property type="entry name" value="RE_EcoO109I"/>
    <property type="match status" value="1"/>
</dbReference>
<comment type="caution">
    <text evidence="2">The sequence shown here is derived from an EMBL/GenBank/DDBJ whole genome shotgun (WGS) entry which is preliminary data.</text>
</comment>
<protein>
    <submittedName>
        <fullName evidence="2">Conserved putative cytosolic protein</fullName>
    </submittedName>
</protein>
<dbReference type="InterPro" id="IPR011335">
    <property type="entry name" value="Restrct_endonuc-II-like"/>
</dbReference>
<accession>A0A0W8FNZ0</accession>
<sequence length="75" mass="8914">MKLCGQRFWEFISGDETLYTEIIEPLGHKAKEKNENFSEEYAKVINKFTREFAIEYCDERGSILWEKLVKFNSGK</sequence>
<name>A0A0W8FNZ0_9ZZZZ</name>
<dbReference type="SUPFAM" id="SSF52980">
    <property type="entry name" value="Restriction endonuclease-like"/>
    <property type="match status" value="1"/>
</dbReference>
<evidence type="ECO:0000313" key="2">
    <source>
        <dbReference type="EMBL" id="KUG22450.1"/>
    </source>
</evidence>
<evidence type="ECO:0000259" key="1">
    <source>
        <dbReference type="Pfam" id="PF14511"/>
    </source>
</evidence>
<feature type="domain" description="Type II restriction endonuclease EcoO109IR" evidence="1">
    <location>
        <begin position="1"/>
        <end position="34"/>
    </location>
</feature>
<dbReference type="InterPro" id="IPR032793">
    <property type="entry name" value="RE_EcoO109IR"/>
</dbReference>
<proteinExistence type="predicted"/>
<gene>
    <name evidence="2" type="ORF">ASZ90_007780</name>
</gene>
<dbReference type="AlphaFoldDB" id="A0A0W8FNZ0"/>
<dbReference type="EMBL" id="LNQE01000966">
    <property type="protein sequence ID" value="KUG22450.1"/>
    <property type="molecule type" value="Genomic_DNA"/>
</dbReference>